<organism evidence="1 2">
    <name type="scientific">Rattus norvegicus</name>
    <name type="common">Rat</name>
    <dbReference type="NCBI Taxonomy" id="10116"/>
    <lineage>
        <taxon>Eukaryota</taxon>
        <taxon>Metazoa</taxon>
        <taxon>Chordata</taxon>
        <taxon>Craniata</taxon>
        <taxon>Vertebrata</taxon>
        <taxon>Euteleostomi</taxon>
        <taxon>Mammalia</taxon>
        <taxon>Eutheria</taxon>
        <taxon>Euarchontoglires</taxon>
        <taxon>Glires</taxon>
        <taxon>Rodentia</taxon>
        <taxon>Myomorpha</taxon>
        <taxon>Muroidea</taxon>
        <taxon>Muridae</taxon>
        <taxon>Murinae</taxon>
        <taxon>Rattus</taxon>
    </lineage>
</organism>
<proteinExistence type="predicted"/>
<reference evidence="2" key="1">
    <citation type="submission" date="2005-09" db="EMBL/GenBank/DDBJ databases">
        <authorList>
            <person name="Mural R.J."/>
            <person name="Li P.W."/>
            <person name="Adams M.D."/>
            <person name="Amanatides P.G."/>
            <person name="Baden-Tillson H."/>
            <person name="Barnstead M."/>
            <person name="Chin S.H."/>
            <person name="Dew I."/>
            <person name="Evans C.A."/>
            <person name="Ferriera S."/>
            <person name="Flanigan M."/>
            <person name="Fosler C."/>
            <person name="Glodek A."/>
            <person name="Gu Z."/>
            <person name="Holt R.A."/>
            <person name="Jennings D."/>
            <person name="Kraft C.L."/>
            <person name="Lu F."/>
            <person name="Nguyen T."/>
            <person name="Nusskern D.R."/>
            <person name="Pfannkoch C.M."/>
            <person name="Sitter C."/>
            <person name="Sutton G.G."/>
            <person name="Venter J.C."/>
            <person name="Wang Z."/>
            <person name="Woodage T."/>
            <person name="Zheng X.H."/>
            <person name="Zhong F."/>
        </authorList>
    </citation>
    <scope>NUCLEOTIDE SEQUENCE [LARGE SCALE GENOMIC DNA]</scope>
    <source>
        <strain>BN</strain>
        <strain evidence="2">Sprague-Dawley</strain>
    </source>
</reference>
<name>A6JVR2_RAT</name>
<dbReference type="Proteomes" id="UP000234681">
    <property type="component" value="Chromosome 9"/>
</dbReference>
<dbReference type="EMBL" id="CH474004">
    <property type="protein sequence ID" value="EDL75320.1"/>
    <property type="molecule type" value="Genomic_DNA"/>
</dbReference>
<accession>A6JVR2</accession>
<dbReference type="AlphaFoldDB" id="A6JVR2"/>
<gene>
    <name evidence="1" type="ORF">rCG_23789</name>
</gene>
<sequence>MDPVYHLDKPRNFNPKLLFVVATGSAGGRGRMCLAPEWGKKKKEAVECSLGETFRRGVSFTLPDQAGAESLQPSE</sequence>
<protein>
    <submittedName>
        <fullName evidence="1">RCG23789</fullName>
    </submittedName>
</protein>
<evidence type="ECO:0000313" key="2">
    <source>
        <dbReference type="Proteomes" id="UP000234681"/>
    </source>
</evidence>
<evidence type="ECO:0000313" key="1">
    <source>
        <dbReference type="EMBL" id="EDL75320.1"/>
    </source>
</evidence>